<dbReference type="NCBIfam" id="TIGR04312">
    <property type="entry name" value="choice_anch_B"/>
    <property type="match status" value="1"/>
</dbReference>
<dbReference type="OrthoDB" id="2099887at2759"/>
<dbReference type="PANTHER" id="PTHR38787">
    <property type="entry name" value="REGULATORY P DOMAIN-CONTAINING PROTEIN"/>
    <property type="match status" value="1"/>
</dbReference>
<organism evidence="1 2">
    <name type="scientific">Periconia macrospinosa</name>
    <dbReference type="NCBI Taxonomy" id="97972"/>
    <lineage>
        <taxon>Eukaryota</taxon>
        <taxon>Fungi</taxon>
        <taxon>Dikarya</taxon>
        <taxon>Ascomycota</taxon>
        <taxon>Pezizomycotina</taxon>
        <taxon>Dothideomycetes</taxon>
        <taxon>Pleosporomycetidae</taxon>
        <taxon>Pleosporales</taxon>
        <taxon>Massarineae</taxon>
        <taxon>Periconiaceae</taxon>
        <taxon>Periconia</taxon>
    </lineage>
</organism>
<reference evidence="1 2" key="1">
    <citation type="journal article" date="2018" name="Sci. Rep.">
        <title>Comparative genomics provides insights into the lifestyle and reveals functional heterogeneity of dark septate endophytic fungi.</title>
        <authorList>
            <person name="Knapp D.G."/>
            <person name="Nemeth J.B."/>
            <person name="Barry K."/>
            <person name="Hainaut M."/>
            <person name="Henrissat B."/>
            <person name="Johnson J."/>
            <person name="Kuo A."/>
            <person name="Lim J.H.P."/>
            <person name="Lipzen A."/>
            <person name="Nolan M."/>
            <person name="Ohm R.A."/>
            <person name="Tamas L."/>
            <person name="Grigoriev I.V."/>
            <person name="Spatafora J.W."/>
            <person name="Nagy L.G."/>
            <person name="Kovacs G.M."/>
        </authorList>
    </citation>
    <scope>NUCLEOTIDE SEQUENCE [LARGE SCALE GENOMIC DNA]</scope>
    <source>
        <strain evidence="1 2">DSE2036</strain>
    </source>
</reference>
<proteinExistence type="predicted"/>
<dbReference type="STRING" id="97972.A0A2V1DFW1"/>
<keyword evidence="2" id="KW-1185">Reference proteome</keyword>
<protein>
    <recommendedName>
        <fullName evidence="3">Regulatory P domain-containing protein</fullName>
    </recommendedName>
</protein>
<dbReference type="Proteomes" id="UP000244855">
    <property type="component" value="Unassembled WGS sequence"/>
</dbReference>
<accession>A0A2V1DFW1</accession>
<dbReference type="AlphaFoldDB" id="A0A2V1DFW1"/>
<name>A0A2V1DFW1_9PLEO</name>
<dbReference type="InterPro" id="IPR027589">
    <property type="entry name" value="Choice_anch_B"/>
</dbReference>
<evidence type="ECO:0000313" key="2">
    <source>
        <dbReference type="Proteomes" id="UP000244855"/>
    </source>
</evidence>
<gene>
    <name evidence="1" type="ORF">DM02DRAFT_616798</name>
</gene>
<evidence type="ECO:0008006" key="3">
    <source>
        <dbReference type="Google" id="ProtNLM"/>
    </source>
</evidence>
<dbReference type="PANTHER" id="PTHR38787:SF3">
    <property type="entry name" value="REGULATORY P DOMAIN-CONTAINING PROTEIN"/>
    <property type="match status" value="1"/>
</dbReference>
<sequence length="485" mass="53859">MRFASVIAALAAASSAKEIPKDPERAAELYDSGVMHERIMADKAQQWDRQARMGVLNAVGAAQFSELPFAQCKNGKAAPLDPFQSNNASTKFRCNNLNLHHFLPHTDLGSTVGLGSSSWGWVSDDGREFAIIAQGDGAAFAEITTAGKLRYLGRLPQTTGVNPSQWREIRTYKHYIVVGSEEPKHGIQIFDLKKLLDIDYKKGPVTFSPDSDLTGYWNDLPLGRVHNVVQGPVENNFFYVNGAQPRNSSCLSGLIFLDLTDPSKPTSPGCARDDGYVHDAQCLIYKGPHTKYLGREICYSFNEDSLTIYDVTDKAFPETVSITSYEGATYTHQGWVLDKENQEWLISDDEYDEVEARGVASNGRPVTFIWDIRNLEHPKQTGYYQAPRRSIDHNMYVFGKYAYRSMYTSGLSILDISSIPSDPTGRGVREVGWFDTYPEDDGLEDGGSLKFSGSWSNYGGFPSGFILINTMDRGAFVVKAQNPLP</sequence>
<dbReference type="EMBL" id="KZ805447">
    <property type="protein sequence ID" value="PVH97046.1"/>
    <property type="molecule type" value="Genomic_DNA"/>
</dbReference>
<evidence type="ECO:0000313" key="1">
    <source>
        <dbReference type="EMBL" id="PVH97046.1"/>
    </source>
</evidence>
<dbReference type="GO" id="GO:0005576">
    <property type="term" value="C:extracellular region"/>
    <property type="evidence" value="ECO:0007669"/>
    <property type="project" value="TreeGrafter"/>
</dbReference>